<organism evidence="2 3">
    <name type="scientific">Cryptolaemus montrouzieri</name>
    <dbReference type="NCBI Taxonomy" id="559131"/>
    <lineage>
        <taxon>Eukaryota</taxon>
        <taxon>Metazoa</taxon>
        <taxon>Ecdysozoa</taxon>
        <taxon>Arthropoda</taxon>
        <taxon>Hexapoda</taxon>
        <taxon>Insecta</taxon>
        <taxon>Pterygota</taxon>
        <taxon>Neoptera</taxon>
        <taxon>Endopterygota</taxon>
        <taxon>Coleoptera</taxon>
        <taxon>Polyphaga</taxon>
        <taxon>Cucujiformia</taxon>
        <taxon>Coccinelloidea</taxon>
        <taxon>Coccinellidae</taxon>
        <taxon>Scymninae</taxon>
        <taxon>Scymnini</taxon>
        <taxon>Cryptolaemus</taxon>
    </lineage>
</organism>
<accession>A0ABD2NKF9</accession>
<dbReference type="EMBL" id="JABFTP020000124">
    <property type="protein sequence ID" value="KAL3279133.1"/>
    <property type="molecule type" value="Genomic_DNA"/>
</dbReference>
<dbReference type="AlphaFoldDB" id="A0ABD2NKF9"/>
<gene>
    <name evidence="2" type="ORF">HHI36_016647</name>
</gene>
<feature type="compositionally biased region" description="Basic and acidic residues" evidence="1">
    <location>
        <begin position="59"/>
        <end position="79"/>
    </location>
</feature>
<reference evidence="2 3" key="1">
    <citation type="journal article" date="2021" name="BMC Biol.">
        <title>Horizontally acquired antibacterial genes associated with adaptive radiation of ladybird beetles.</title>
        <authorList>
            <person name="Li H.S."/>
            <person name="Tang X.F."/>
            <person name="Huang Y.H."/>
            <person name="Xu Z.Y."/>
            <person name="Chen M.L."/>
            <person name="Du X.Y."/>
            <person name="Qiu B.Y."/>
            <person name="Chen P.T."/>
            <person name="Zhang W."/>
            <person name="Slipinski A."/>
            <person name="Escalona H.E."/>
            <person name="Waterhouse R.M."/>
            <person name="Zwick A."/>
            <person name="Pang H."/>
        </authorList>
    </citation>
    <scope>NUCLEOTIDE SEQUENCE [LARGE SCALE GENOMIC DNA]</scope>
    <source>
        <strain evidence="2">SYSU2018</strain>
    </source>
</reference>
<evidence type="ECO:0000313" key="2">
    <source>
        <dbReference type="EMBL" id="KAL3279133.1"/>
    </source>
</evidence>
<protein>
    <submittedName>
        <fullName evidence="2">Uncharacterized protein</fullName>
    </submittedName>
</protein>
<dbReference type="Proteomes" id="UP001516400">
    <property type="component" value="Unassembled WGS sequence"/>
</dbReference>
<comment type="caution">
    <text evidence="2">The sequence shown here is derived from an EMBL/GenBank/DDBJ whole genome shotgun (WGS) entry which is preliminary data.</text>
</comment>
<name>A0ABD2NKF9_9CUCU</name>
<sequence>MKVFEDDNEVEVIKSELPEEKGIDSHCRMNAVIGRAAVQGAFTITQVSREISDVQQTLENDKINKPLDSLHRDVSEEVNKQNPNSNEGNRKARSICTNGPKYDAHFTPEYCNTEYRKNK</sequence>
<feature type="region of interest" description="Disordered" evidence="1">
    <location>
        <begin position="59"/>
        <end position="99"/>
    </location>
</feature>
<proteinExistence type="predicted"/>
<evidence type="ECO:0000313" key="3">
    <source>
        <dbReference type="Proteomes" id="UP001516400"/>
    </source>
</evidence>
<evidence type="ECO:0000256" key="1">
    <source>
        <dbReference type="SAM" id="MobiDB-lite"/>
    </source>
</evidence>
<keyword evidence="3" id="KW-1185">Reference proteome</keyword>